<organism evidence="3 4">
    <name type="scientific">Elysia chlorotica</name>
    <name type="common">Eastern emerald elysia</name>
    <name type="synonym">Sea slug</name>
    <dbReference type="NCBI Taxonomy" id="188477"/>
    <lineage>
        <taxon>Eukaryota</taxon>
        <taxon>Metazoa</taxon>
        <taxon>Spiralia</taxon>
        <taxon>Lophotrochozoa</taxon>
        <taxon>Mollusca</taxon>
        <taxon>Gastropoda</taxon>
        <taxon>Heterobranchia</taxon>
        <taxon>Euthyneura</taxon>
        <taxon>Panpulmonata</taxon>
        <taxon>Sacoglossa</taxon>
        <taxon>Placobranchoidea</taxon>
        <taxon>Plakobranchidae</taxon>
        <taxon>Elysia</taxon>
    </lineage>
</organism>
<evidence type="ECO:0000313" key="4">
    <source>
        <dbReference type="Proteomes" id="UP000271974"/>
    </source>
</evidence>
<comment type="caution">
    <text evidence="3">The sequence shown here is derived from an EMBL/GenBank/DDBJ whole genome shotgun (WGS) entry which is preliminary data.</text>
</comment>
<feature type="transmembrane region" description="Helical" evidence="2">
    <location>
        <begin position="70"/>
        <end position="92"/>
    </location>
</feature>
<dbReference type="EMBL" id="RQTK01000716">
    <property type="protein sequence ID" value="RUS75725.1"/>
    <property type="molecule type" value="Genomic_DNA"/>
</dbReference>
<gene>
    <name evidence="3" type="ORF">EGW08_016507</name>
</gene>
<evidence type="ECO:0000256" key="1">
    <source>
        <dbReference type="SAM" id="MobiDB-lite"/>
    </source>
</evidence>
<keyword evidence="4" id="KW-1185">Reference proteome</keyword>
<accession>A0A433T2E1</accession>
<keyword evidence="2" id="KW-0472">Membrane</keyword>
<feature type="compositionally biased region" description="Low complexity" evidence="1">
    <location>
        <begin position="124"/>
        <end position="135"/>
    </location>
</feature>
<proteinExistence type="predicted"/>
<reference evidence="3 4" key="1">
    <citation type="submission" date="2019-01" db="EMBL/GenBank/DDBJ databases">
        <title>A draft genome assembly of the solar-powered sea slug Elysia chlorotica.</title>
        <authorList>
            <person name="Cai H."/>
            <person name="Li Q."/>
            <person name="Fang X."/>
            <person name="Li J."/>
            <person name="Curtis N.E."/>
            <person name="Altenburger A."/>
            <person name="Shibata T."/>
            <person name="Feng M."/>
            <person name="Maeda T."/>
            <person name="Schwartz J.A."/>
            <person name="Shigenobu S."/>
            <person name="Lundholm N."/>
            <person name="Nishiyama T."/>
            <person name="Yang H."/>
            <person name="Hasebe M."/>
            <person name="Li S."/>
            <person name="Pierce S.K."/>
            <person name="Wang J."/>
        </authorList>
    </citation>
    <scope>NUCLEOTIDE SEQUENCE [LARGE SCALE GENOMIC DNA]</scope>
    <source>
        <strain evidence="3">EC2010</strain>
        <tissue evidence="3">Whole organism of an adult</tissue>
    </source>
</reference>
<feature type="region of interest" description="Disordered" evidence="1">
    <location>
        <begin position="120"/>
        <end position="168"/>
    </location>
</feature>
<protein>
    <submittedName>
        <fullName evidence="3">Uncharacterized protein</fullName>
    </submittedName>
</protein>
<name>A0A433T2E1_ELYCH</name>
<evidence type="ECO:0000313" key="3">
    <source>
        <dbReference type="EMBL" id="RUS75725.1"/>
    </source>
</evidence>
<dbReference type="Proteomes" id="UP000271974">
    <property type="component" value="Unassembled WGS sequence"/>
</dbReference>
<keyword evidence="2" id="KW-1133">Transmembrane helix</keyword>
<feature type="compositionally biased region" description="Polar residues" evidence="1">
    <location>
        <begin position="151"/>
        <end position="168"/>
    </location>
</feature>
<sequence length="168" mass="18656">MSFFLPDEFKEEVVSGGTTFVQEEEDQLLVAGVPDAQIDNAATGTAIARAVDNFHESSSTYISFNFDLQAFVSVLSFLVLVAVLCGWFDWWFVRNREPAAMSGRLSQVHWRPEVTESFQTALEGQGQDSTGSTGSRPRVDDQDSRSDQELPVTTQEQIIDTQTSIHTT</sequence>
<dbReference type="AlphaFoldDB" id="A0A433T2E1"/>
<evidence type="ECO:0000256" key="2">
    <source>
        <dbReference type="SAM" id="Phobius"/>
    </source>
</evidence>
<feature type="compositionally biased region" description="Basic and acidic residues" evidence="1">
    <location>
        <begin position="137"/>
        <end position="148"/>
    </location>
</feature>
<keyword evidence="2" id="KW-0812">Transmembrane</keyword>